<sequence length="274" mass="29641">MASSIARWETYRHATGLPLGLALRPQALPSSGPIRPDTFSLDPIAAKTVRSQSASTPKIPAQPCQASKIASKPRRSESLLEASPPPHSRRPTSKQAEHAADAKDEQIRKLSVQNKNLTKKAAQAKGRGPPLPRHRSAGERGGDCAPGSVITVNFTSSVSSKGLYMEKGLKPVAKPRKARNRDAIPLPIPHEGKEPLLPISPNHDAPLPSLPSIKQRRVAPPNRRACSSLVISNEGQEPDNDDDDYVQQDYDVQQDDHGLSTVSSAGRPEHHIAW</sequence>
<reference evidence="2" key="1">
    <citation type="submission" date="2023-03" db="EMBL/GenBank/DDBJ databases">
        <title>Massive genome expansion in bonnet fungi (Mycena s.s.) driven by repeated elements and novel gene families across ecological guilds.</title>
        <authorList>
            <consortium name="Lawrence Berkeley National Laboratory"/>
            <person name="Harder C.B."/>
            <person name="Miyauchi S."/>
            <person name="Viragh M."/>
            <person name="Kuo A."/>
            <person name="Thoen E."/>
            <person name="Andreopoulos B."/>
            <person name="Lu D."/>
            <person name="Skrede I."/>
            <person name="Drula E."/>
            <person name="Henrissat B."/>
            <person name="Morin E."/>
            <person name="Kohler A."/>
            <person name="Barry K."/>
            <person name="LaButti K."/>
            <person name="Morin E."/>
            <person name="Salamov A."/>
            <person name="Lipzen A."/>
            <person name="Mereny Z."/>
            <person name="Hegedus B."/>
            <person name="Baldrian P."/>
            <person name="Stursova M."/>
            <person name="Weitz H."/>
            <person name="Taylor A."/>
            <person name="Grigoriev I.V."/>
            <person name="Nagy L.G."/>
            <person name="Martin F."/>
            <person name="Kauserud H."/>
        </authorList>
    </citation>
    <scope>NUCLEOTIDE SEQUENCE</scope>
    <source>
        <strain evidence="2">9144</strain>
    </source>
</reference>
<keyword evidence="3" id="KW-1185">Reference proteome</keyword>
<organism evidence="2 3">
    <name type="scientific">Mycena pura</name>
    <dbReference type="NCBI Taxonomy" id="153505"/>
    <lineage>
        <taxon>Eukaryota</taxon>
        <taxon>Fungi</taxon>
        <taxon>Dikarya</taxon>
        <taxon>Basidiomycota</taxon>
        <taxon>Agaricomycotina</taxon>
        <taxon>Agaricomycetes</taxon>
        <taxon>Agaricomycetidae</taxon>
        <taxon>Agaricales</taxon>
        <taxon>Marasmiineae</taxon>
        <taxon>Mycenaceae</taxon>
        <taxon>Mycena</taxon>
    </lineage>
</organism>
<dbReference type="AlphaFoldDB" id="A0AAD6UW28"/>
<feature type="region of interest" description="Disordered" evidence="1">
    <location>
        <begin position="172"/>
        <end position="274"/>
    </location>
</feature>
<name>A0AAD6UW28_9AGAR</name>
<evidence type="ECO:0000256" key="1">
    <source>
        <dbReference type="SAM" id="MobiDB-lite"/>
    </source>
</evidence>
<proteinExistence type="predicted"/>
<dbReference type="Proteomes" id="UP001219525">
    <property type="component" value="Unassembled WGS sequence"/>
</dbReference>
<evidence type="ECO:0000313" key="3">
    <source>
        <dbReference type="Proteomes" id="UP001219525"/>
    </source>
</evidence>
<dbReference type="EMBL" id="JARJCW010000107">
    <property type="protein sequence ID" value="KAJ7193562.1"/>
    <property type="molecule type" value="Genomic_DNA"/>
</dbReference>
<comment type="caution">
    <text evidence="2">The sequence shown here is derived from an EMBL/GenBank/DDBJ whole genome shotgun (WGS) entry which is preliminary data.</text>
</comment>
<gene>
    <name evidence="2" type="ORF">GGX14DRAFT_405463</name>
</gene>
<feature type="compositionally biased region" description="Basic and acidic residues" evidence="1">
    <location>
        <begin position="95"/>
        <end position="108"/>
    </location>
</feature>
<protein>
    <submittedName>
        <fullName evidence="2">Uncharacterized protein</fullName>
    </submittedName>
</protein>
<evidence type="ECO:0000313" key="2">
    <source>
        <dbReference type="EMBL" id="KAJ7193562.1"/>
    </source>
</evidence>
<feature type="region of interest" description="Disordered" evidence="1">
    <location>
        <begin position="48"/>
        <end position="146"/>
    </location>
</feature>
<feature type="compositionally biased region" description="Acidic residues" evidence="1">
    <location>
        <begin position="236"/>
        <end position="246"/>
    </location>
</feature>
<accession>A0AAD6UW28</accession>